<dbReference type="GO" id="GO:0009986">
    <property type="term" value="C:cell surface"/>
    <property type="evidence" value="ECO:0007669"/>
    <property type="project" value="TreeGrafter"/>
</dbReference>
<protein>
    <submittedName>
        <fullName evidence="12 15">Uncharacterized protein</fullName>
    </submittedName>
</protein>
<accession>A0A0N4UGU1</accession>
<keyword evidence="10" id="KW-0449">Lipoprotein</keyword>
<dbReference type="GO" id="GO:1905475">
    <property type="term" value="P:regulation of protein localization to membrane"/>
    <property type="evidence" value="ECO:0007669"/>
    <property type="project" value="TreeGrafter"/>
</dbReference>
<comment type="similarity">
    <text evidence="2 11">Belongs to the glypican family.</text>
</comment>
<evidence type="ECO:0000313" key="15">
    <source>
        <dbReference type="WBParaSite" id="DME_0000672801-mRNA-1"/>
    </source>
</evidence>
<dbReference type="PANTHER" id="PTHR10822">
    <property type="entry name" value="GLYPICAN"/>
    <property type="match status" value="1"/>
</dbReference>
<keyword evidence="3" id="KW-1003">Cell membrane</keyword>
<dbReference type="AlphaFoldDB" id="A0A0N4UGU1"/>
<dbReference type="GO" id="GO:0005886">
    <property type="term" value="C:plasma membrane"/>
    <property type="evidence" value="ECO:0007669"/>
    <property type="project" value="UniProtKB-SubCell"/>
</dbReference>
<evidence type="ECO:0000256" key="2">
    <source>
        <dbReference type="ARBA" id="ARBA00010260"/>
    </source>
</evidence>
<keyword evidence="9" id="KW-0357">Heparan sulfate</keyword>
<evidence type="ECO:0000256" key="1">
    <source>
        <dbReference type="ARBA" id="ARBA00004609"/>
    </source>
</evidence>
<reference evidence="15" key="1">
    <citation type="submission" date="2016-04" db="UniProtKB">
        <authorList>
            <consortium name="WormBaseParasite"/>
        </authorList>
    </citation>
    <scope>IDENTIFICATION</scope>
</reference>
<evidence type="ECO:0000256" key="8">
    <source>
        <dbReference type="ARBA" id="ARBA00023180"/>
    </source>
</evidence>
<dbReference type="OrthoDB" id="5803439at2759"/>
<gene>
    <name evidence="12" type="ORF">DME_LOCUS1342</name>
</gene>
<dbReference type="GO" id="GO:0016477">
    <property type="term" value="P:cell migration"/>
    <property type="evidence" value="ECO:0007669"/>
    <property type="project" value="TreeGrafter"/>
</dbReference>
<keyword evidence="7" id="KW-0472">Membrane</keyword>
<keyword evidence="14" id="KW-1185">Reference proteome</keyword>
<proteinExistence type="inferred from homology"/>
<comment type="subcellular location">
    <subcellularLocation>
        <location evidence="1">Cell membrane</location>
        <topology evidence="1">Lipid-anchor</topology>
        <topology evidence="1">GPI-anchor</topology>
    </subcellularLocation>
</comment>
<evidence type="ECO:0000313" key="14">
    <source>
        <dbReference type="Proteomes" id="UP000274756"/>
    </source>
</evidence>
<keyword evidence="6" id="KW-0654">Proteoglycan</keyword>
<dbReference type="STRING" id="318479.A0A0N4UGU1"/>
<reference evidence="12 14" key="2">
    <citation type="submission" date="2018-11" db="EMBL/GenBank/DDBJ databases">
        <authorList>
            <consortium name="Pathogen Informatics"/>
        </authorList>
    </citation>
    <scope>NUCLEOTIDE SEQUENCE [LARGE SCALE GENOMIC DNA]</scope>
</reference>
<evidence type="ECO:0000256" key="5">
    <source>
        <dbReference type="ARBA" id="ARBA00022729"/>
    </source>
</evidence>
<organism evidence="13 15">
    <name type="scientific">Dracunculus medinensis</name>
    <name type="common">Guinea worm</name>
    <dbReference type="NCBI Taxonomy" id="318479"/>
    <lineage>
        <taxon>Eukaryota</taxon>
        <taxon>Metazoa</taxon>
        <taxon>Ecdysozoa</taxon>
        <taxon>Nematoda</taxon>
        <taxon>Chromadorea</taxon>
        <taxon>Rhabditida</taxon>
        <taxon>Spirurina</taxon>
        <taxon>Dracunculoidea</taxon>
        <taxon>Dracunculidae</taxon>
        <taxon>Dracunculus</taxon>
    </lineage>
</organism>
<evidence type="ECO:0000256" key="6">
    <source>
        <dbReference type="ARBA" id="ARBA00022974"/>
    </source>
</evidence>
<dbReference type="GO" id="GO:0005576">
    <property type="term" value="C:extracellular region"/>
    <property type="evidence" value="ECO:0007669"/>
    <property type="project" value="TreeGrafter"/>
</dbReference>
<evidence type="ECO:0000256" key="4">
    <source>
        <dbReference type="ARBA" id="ARBA00022622"/>
    </source>
</evidence>
<keyword evidence="8" id="KW-0325">Glycoprotein</keyword>
<dbReference type="EMBL" id="UYYG01000019">
    <property type="protein sequence ID" value="VDN51369.1"/>
    <property type="molecule type" value="Genomic_DNA"/>
</dbReference>
<dbReference type="WBParaSite" id="DME_0000672801-mRNA-1">
    <property type="protein sequence ID" value="DME_0000672801-mRNA-1"/>
    <property type="gene ID" value="DME_0000672801"/>
</dbReference>
<dbReference type="PANTHER" id="PTHR10822:SF30">
    <property type="entry name" value="DALLY-LIKE, ISOFORM A"/>
    <property type="match status" value="1"/>
</dbReference>
<keyword evidence="4" id="KW-0336">GPI-anchor</keyword>
<evidence type="ECO:0000256" key="11">
    <source>
        <dbReference type="RuleBase" id="RU003518"/>
    </source>
</evidence>
<evidence type="ECO:0000313" key="12">
    <source>
        <dbReference type="EMBL" id="VDN51369.1"/>
    </source>
</evidence>
<evidence type="ECO:0000256" key="7">
    <source>
        <dbReference type="ARBA" id="ARBA00023136"/>
    </source>
</evidence>
<dbReference type="GO" id="GO:0009966">
    <property type="term" value="P:regulation of signal transduction"/>
    <property type="evidence" value="ECO:0007669"/>
    <property type="project" value="InterPro"/>
</dbReference>
<keyword evidence="5" id="KW-0732">Signal</keyword>
<dbReference type="Proteomes" id="UP000038040">
    <property type="component" value="Unplaced"/>
</dbReference>
<dbReference type="GO" id="GO:0045202">
    <property type="term" value="C:synapse"/>
    <property type="evidence" value="ECO:0007669"/>
    <property type="project" value="TreeGrafter"/>
</dbReference>
<dbReference type="Pfam" id="PF01153">
    <property type="entry name" value="Glypican"/>
    <property type="match status" value="1"/>
</dbReference>
<name>A0A0N4UGU1_DRAME</name>
<evidence type="ECO:0000256" key="3">
    <source>
        <dbReference type="ARBA" id="ARBA00022475"/>
    </source>
</evidence>
<evidence type="ECO:0000256" key="10">
    <source>
        <dbReference type="ARBA" id="ARBA00023288"/>
    </source>
</evidence>
<evidence type="ECO:0000256" key="9">
    <source>
        <dbReference type="ARBA" id="ARBA00023207"/>
    </source>
</evidence>
<dbReference type="GO" id="GO:0098552">
    <property type="term" value="C:side of membrane"/>
    <property type="evidence" value="ECO:0007669"/>
    <property type="project" value="UniProtKB-KW"/>
</dbReference>
<evidence type="ECO:0000313" key="13">
    <source>
        <dbReference type="Proteomes" id="UP000038040"/>
    </source>
</evidence>
<dbReference type="Proteomes" id="UP000274756">
    <property type="component" value="Unassembled WGS sequence"/>
</dbReference>
<dbReference type="InterPro" id="IPR001863">
    <property type="entry name" value="Glypican"/>
</dbReference>
<sequence>MKEETSIIKGKCKNKNTFDDSSNNAIRERIKLIVDVGCQNKCRVTDDTPLVKLTDHSNAVNNYDCSCSKNREVLTKADENLRLLLRISSVRLQTYLQNLAHLTNAEINLIVQRRKWNLYDEIRRNFRQFLTQPSFADSIEELFHKILNQLFMSTDLIPKRIEVDMEQAVQNFFVQIMPSTFLCMTGGSCLSVTQSYANCIQKNSISWKIFYGDGPNKMAISLRQDILKYRIIEKSIDKLYRFVLESESVNESCVASYASIVHCGQYCIQKYSAIDIPGYCRDKCRSVIAGCLGQNAIDWDSFIIILRKLSIDFDKGFSALDRSIIDAISHALEYNAPTIAKTVLRKCGAVNVSKAAIKIESTVLKKPNIERKAASMIQEVGENSISISK</sequence>